<proteinExistence type="predicted"/>
<accession>A0A0F5ER07</accession>
<name>A0A0F5ER07_AVIPA</name>
<evidence type="ECO:0000313" key="2">
    <source>
        <dbReference type="EMBL" id="RZN58965.1"/>
    </source>
</evidence>
<dbReference type="Proteomes" id="UP000294229">
    <property type="component" value="Unassembled WGS sequence"/>
</dbReference>
<dbReference type="KEGG" id="apag:EIA51_04360"/>
<dbReference type="AlphaFoldDB" id="A0A0F5ER07"/>
<evidence type="ECO:0000256" key="1">
    <source>
        <dbReference type="SAM" id="SignalP"/>
    </source>
</evidence>
<evidence type="ECO:0000313" key="5">
    <source>
        <dbReference type="Proteomes" id="UP000294229"/>
    </source>
</evidence>
<reference evidence="2 5" key="2">
    <citation type="submission" date="2018-11" db="EMBL/GenBank/DDBJ databases">
        <title>Sequencing Av. paragallinarum serogroups.</title>
        <authorList>
            <person name="Hellmuth J.E."/>
            <person name="Boucher C.E."/>
            <person name="Cason E.D."/>
        </authorList>
    </citation>
    <scope>NUCLEOTIDE SEQUENCE [LARGE SCALE GENOMIC DNA]</scope>
    <source>
        <strain evidence="2 5">SA-3</strain>
    </source>
</reference>
<gene>
    <name evidence="2" type="ORF">EIG79_06825</name>
    <name evidence="3" type="ORF">NCTC11296_02103</name>
</gene>
<dbReference type="GeneID" id="66255655"/>
<sequence>MFKIFYKQLYFVVVAAFFSATSAYATETVQVPDNKKAYELTQEEVNDLKNQYKYDFITGKPYVPIVFLGERYESDALLELAKNGYRINNKLHKLTKSAEIILMMPRIDLLGKYMGALAKTTNNLYVFIMDNDKQAEPYGDRSYQQYLKQGLDKRLPKNVIVFRLQDESVTPFPGKNNFEFSRNASILDSAVFNNQVKQIFQSITKVKNNYPQK</sequence>
<dbReference type="RefSeq" id="WP_017805912.1">
    <property type="nucleotide sequence ID" value="NZ_CP034110.1"/>
</dbReference>
<reference evidence="3 4" key="1">
    <citation type="submission" date="2018-06" db="EMBL/GenBank/DDBJ databases">
        <authorList>
            <consortium name="Pathogen Informatics"/>
            <person name="Doyle S."/>
        </authorList>
    </citation>
    <scope>NUCLEOTIDE SEQUENCE [LARGE SCALE GENOMIC DNA]</scope>
    <source>
        <strain evidence="3 4">NCTC11296</strain>
    </source>
</reference>
<feature type="chain" id="PRO_5041522415" evidence="1">
    <location>
        <begin position="26"/>
        <end position="213"/>
    </location>
</feature>
<protein>
    <submittedName>
        <fullName evidence="2">Uncharacterized protein</fullName>
    </submittedName>
</protein>
<organism evidence="2 5">
    <name type="scientific">Avibacterium paragallinarum</name>
    <name type="common">Haemophilus gallinarum</name>
    <dbReference type="NCBI Taxonomy" id="728"/>
    <lineage>
        <taxon>Bacteria</taxon>
        <taxon>Pseudomonadati</taxon>
        <taxon>Pseudomonadota</taxon>
        <taxon>Gammaproteobacteria</taxon>
        <taxon>Pasteurellales</taxon>
        <taxon>Pasteurellaceae</taxon>
        <taxon>Avibacterium</taxon>
    </lineage>
</organism>
<evidence type="ECO:0000313" key="3">
    <source>
        <dbReference type="EMBL" id="STO72182.1"/>
    </source>
</evidence>
<feature type="signal peptide" evidence="1">
    <location>
        <begin position="1"/>
        <end position="25"/>
    </location>
</feature>
<keyword evidence="1" id="KW-0732">Signal</keyword>
<dbReference type="EMBL" id="RQXS01000027">
    <property type="protein sequence ID" value="RZN58965.1"/>
    <property type="molecule type" value="Genomic_DNA"/>
</dbReference>
<evidence type="ECO:0000313" key="4">
    <source>
        <dbReference type="Proteomes" id="UP000254465"/>
    </source>
</evidence>
<dbReference type="Proteomes" id="UP000254465">
    <property type="component" value="Unassembled WGS sequence"/>
</dbReference>
<dbReference type="EMBL" id="UGHK01000002">
    <property type="protein sequence ID" value="STO72182.1"/>
    <property type="molecule type" value="Genomic_DNA"/>
</dbReference>